<dbReference type="Pfam" id="PF11967">
    <property type="entry name" value="RecO_N"/>
    <property type="match status" value="1"/>
</dbReference>
<dbReference type="SUPFAM" id="SSF50249">
    <property type="entry name" value="Nucleic acid-binding proteins"/>
    <property type="match status" value="1"/>
</dbReference>
<evidence type="ECO:0000256" key="3">
    <source>
        <dbReference type="ARBA" id="ARBA00022763"/>
    </source>
</evidence>
<dbReference type="EMBL" id="MN577571">
    <property type="protein sequence ID" value="QGT50544.1"/>
    <property type="molecule type" value="Genomic_DNA"/>
</dbReference>
<dbReference type="SUPFAM" id="SSF57863">
    <property type="entry name" value="ArfGap/RecO-like zinc finger"/>
    <property type="match status" value="1"/>
</dbReference>
<dbReference type="InterPro" id="IPR022572">
    <property type="entry name" value="DNA_rep/recomb_RecO_N"/>
</dbReference>
<proteinExistence type="inferred from homology"/>
<evidence type="ECO:0000256" key="4">
    <source>
        <dbReference type="ARBA" id="ARBA00023172"/>
    </source>
</evidence>
<dbReference type="Gene3D" id="2.40.50.140">
    <property type="entry name" value="Nucleic acid-binding proteins"/>
    <property type="match status" value="1"/>
</dbReference>
<keyword evidence="5 7" id="KW-0234">DNA repair</keyword>
<dbReference type="GO" id="GO:0006302">
    <property type="term" value="P:double-strand break repair"/>
    <property type="evidence" value="ECO:0007669"/>
    <property type="project" value="TreeGrafter"/>
</dbReference>
<dbReference type="InterPro" id="IPR042242">
    <property type="entry name" value="RecO_C"/>
</dbReference>
<name>A0A650ENV0_9BACT</name>
<reference evidence="9" key="1">
    <citation type="journal article" date="2020" name="J. ISSAAS">
        <title>Lactobacilli and other gastrointestinal microbiota of Peromyscus leucopus, reservoir host for agents of Lyme disease and other zoonoses in North America.</title>
        <authorList>
            <person name="Milovic A."/>
            <person name="Bassam K."/>
            <person name="Shao H."/>
            <person name="Chatzistamou I."/>
            <person name="Tufts D.M."/>
            <person name="Diuk-Wasser M."/>
            <person name="Barbour A.G."/>
        </authorList>
    </citation>
    <scope>NUCLEOTIDE SEQUENCE</scope>
    <source>
        <strain evidence="9">LL30</strain>
    </source>
</reference>
<dbReference type="Gene3D" id="1.20.1440.120">
    <property type="entry name" value="Recombination protein O, C-terminal domain"/>
    <property type="match status" value="1"/>
</dbReference>
<accession>A0A650ENV0</accession>
<dbReference type="InterPro" id="IPR037278">
    <property type="entry name" value="ARFGAP/RecO"/>
</dbReference>
<dbReference type="AlphaFoldDB" id="A0A650ENV0"/>
<sequence>MIFTDSGIILFRQEFREADRIVSLYTREHGRINARLPGVMRPAGKLKALSEPFAFGDYRIYVRRGGVIGTVTGGKISNIFPNIRRNLKRTALAMHFCELVQRLTPLHQPSEGKFELLCKALTELEYGEVNSAFQAAFTLRLMALAGFGLDHPVLKISPEFWRRIHEDELSSLSFTEPEDLLSLSKCNSVCRRFLNRYLAYPLNTLRNFTLEHETEELFNADLSAEEDEALTALTHPSAV</sequence>
<organism evidence="9">
    <name type="scientific">uncultured Elusimicrobia bacterium</name>
    <dbReference type="NCBI Taxonomy" id="699876"/>
    <lineage>
        <taxon>Bacteria</taxon>
        <taxon>Pseudomonadati</taxon>
        <taxon>Elusimicrobiota</taxon>
        <taxon>Elusimicrobia</taxon>
        <taxon>environmental samples</taxon>
    </lineage>
</organism>
<dbReference type="NCBIfam" id="TIGR00613">
    <property type="entry name" value="reco"/>
    <property type="match status" value="1"/>
</dbReference>
<dbReference type="PANTHER" id="PTHR33991">
    <property type="entry name" value="DNA REPAIR PROTEIN RECO"/>
    <property type="match status" value="1"/>
</dbReference>
<evidence type="ECO:0000256" key="6">
    <source>
        <dbReference type="ARBA" id="ARBA00033409"/>
    </source>
</evidence>
<dbReference type="GO" id="GO:0006310">
    <property type="term" value="P:DNA recombination"/>
    <property type="evidence" value="ECO:0007669"/>
    <property type="project" value="UniProtKB-UniRule"/>
</dbReference>
<dbReference type="GO" id="GO:0043590">
    <property type="term" value="C:bacterial nucleoid"/>
    <property type="evidence" value="ECO:0007669"/>
    <property type="project" value="TreeGrafter"/>
</dbReference>
<comment type="similarity">
    <text evidence="1 7">Belongs to the RecO family.</text>
</comment>
<feature type="domain" description="DNA replication/recombination mediator RecO N-terminal" evidence="8">
    <location>
        <begin position="1"/>
        <end position="80"/>
    </location>
</feature>
<evidence type="ECO:0000256" key="5">
    <source>
        <dbReference type="ARBA" id="ARBA00023204"/>
    </source>
</evidence>
<comment type="function">
    <text evidence="7">Involved in DNA repair and RecF pathway recombination.</text>
</comment>
<dbReference type="Pfam" id="PF02565">
    <property type="entry name" value="RecO_C"/>
    <property type="match status" value="1"/>
</dbReference>
<evidence type="ECO:0000259" key="8">
    <source>
        <dbReference type="Pfam" id="PF11967"/>
    </source>
</evidence>
<keyword evidence="3 7" id="KW-0227">DNA damage</keyword>
<dbReference type="InterPro" id="IPR003717">
    <property type="entry name" value="RecO"/>
</dbReference>
<evidence type="ECO:0000256" key="7">
    <source>
        <dbReference type="HAMAP-Rule" id="MF_00201"/>
    </source>
</evidence>
<dbReference type="InterPro" id="IPR012340">
    <property type="entry name" value="NA-bd_OB-fold"/>
</dbReference>
<gene>
    <name evidence="7 9" type="primary">recO</name>
    <name evidence="9" type="ORF">Elusimicrob1349_0140</name>
</gene>
<keyword evidence="4 7" id="KW-0233">DNA recombination</keyword>
<evidence type="ECO:0000256" key="2">
    <source>
        <dbReference type="ARBA" id="ARBA00021310"/>
    </source>
</evidence>
<protein>
    <recommendedName>
        <fullName evidence="2 7">DNA repair protein RecO</fullName>
    </recommendedName>
    <alternativeName>
        <fullName evidence="6 7">Recombination protein O</fullName>
    </alternativeName>
</protein>
<dbReference type="HAMAP" id="MF_00201">
    <property type="entry name" value="RecO"/>
    <property type="match status" value="1"/>
</dbReference>
<evidence type="ECO:0000256" key="1">
    <source>
        <dbReference type="ARBA" id="ARBA00007452"/>
    </source>
</evidence>
<dbReference type="PANTHER" id="PTHR33991:SF1">
    <property type="entry name" value="DNA REPAIR PROTEIN RECO"/>
    <property type="match status" value="1"/>
</dbReference>
<evidence type="ECO:0000313" key="9">
    <source>
        <dbReference type="EMBL" id="QGT50544.1"/>
    </source>
</evidence>